<feature type="non-terminal residue" evidence="2">
    <location>
        <position position="1"/>
    </location>
</feature>
<dbReference type="RefSeq" id="WP_220036116.1">
    <property type="nucleotide sequence ID" value="NZ_QKNV01000404.1"/>
</dbReference>
<sequence length="160" mass="16601">TWTAVAGPLPYALVRMTWLTPWPLGMPEGGDLEPAMRLFGLGLGFAALGGAVLTAGLVRPWGEVWPGWVPVLRGRPVPVAVPVLAGGLVATVLLVSTPGMVALAVEGIGDEDPMGWLMLLVFPTLPWGLALAAAVTGYALRRRGTCRSCGRGEPARPVGA</sequence>
<evidence type="ECO:0000313" key="2">
    <source>
        <dbReference type="EMBL" id="PZA19183.1"/>
    </source>
</evidence>
<protein>
    <submittedName>
        <fullName evidence="2">Uncharacterized protein</fullName>
    </submittedName>
</protein>
<keyword evidence="3" id="KW-1185">Reference proteome</keyword>
<proteinExistence type="predicted"/>
<keyword evidence="1" id="KW-1133">Transmembrane helix</keyword>
<organism evidence="2 3">
    <name type="scientific">Modestobacter versicolor</name>
    <dbReference type="NCBI Taxonomy" id="429133"/>
    <lineage>
        <taxon>Bacteria</taxon>
        <taxon>Bacillati</taxon>
        <taxon>Actinomycetota</taxon>
        <taxon>Actinomycetes</taxon>
        <taxon>Geodermatophilales</taxon>
        <taxon>Geodermatophilaceae</taxon>
        <taxon>Modestobacter</taxon>
    </lineage>
</organism>
<keyword evidence="1" id="KW-0472">Membrane</keyword>
<gene>
    <name evidence="2" type="ORF">DMO24_22080</name>
</gene>
<accession>A0A323V4Z1</accession>
<feature type="transmembrane region" description="Helical" evidence="1">
    <location>
        <begin position="38"/>
        <end position="58"/>
    </location>
</feature>
<dbReference type="Proteomes" id="UP000247602">
    <property type="component" value="Unassembled WGS sequence"/>
</dbReference>
<reference evidence="2 3" key="1">
    <citation type="submission" date="2018-06" db="EMBL/GenBank/DDBJ databases">
        <title>Draft genome sequence of Modestobacter versicolor CP153-2.</title>
        <authorList>
            <person name="Gundlapally S.R."/>
        </authorList>
    </citation>
    <scope>NUCLEOTIDE SEQUENCE [LARGE SCALE GENOMIC DNA]</scope>
    <source>
        <strain evidence="2 3">CP153-2</strain>
    </source>
</reference>
<feature type="transmembrane region" description="Helical" evidence="1">
    <location>
        <begin position="116"/>
        <end position="140"/>
    </location>
</feature>
<feature type="transmembrane region" description="Helical" evidence="1">
    <location>
        <begin position="79"/>
        <end position="104"/>
    </location>
</feature>
<evidence type="ECO:0000313" key="3">
    <source>
        <dbReference type="Proteomes" id="UP000247602"/>
    </source>
</evidence>
<dbReference type="AlphaFoldDB" id="A0A323V4Z1"/>
<keyword evidence="1" id="KW-0812">Transmembrane</keyword>
<dbReference type="EMBL" id="QKNV01000404">
    <property type="protein sequence ID" value="PZA19183.1"/>
    <property type="molecule type" value="Genomic_DNA"/>
</dbReference>
<evidence type="ECO:0000256" key="1">
    <source>
        <dbReference type="SAM" id="Phobius"/>
    </source>
</evidence>
<comment type="caution">
    <text evidence="2">The sequence shown here is derived from an EMBL/GenBank/DDBJ whole genome shotgun (WGS) entry which is preliminary data.</text>
</comment>
<name>A0A323V4Z1_9ACTN</name>